<evidence type="ECO:0000256" key="1">
    <source>
        <dbReference type="SAM" id="MobiDB-lite"/>
    </source>
</evidence>
<keyword evidence="3" id="KW-1185">Reference proteome</keyword>
<accession>A0A7X1G0U2</accession>
<proteinExistence type="predicted"/>
<feature type="region of interest" description="Disordered" evidence="1">
    <location>
        <begin position="116"/>
        <end position="141"/>
    </location>
</feature>
<organism evidence="2 3">
    <name type="scientific">Novosphingobium piscinae</name>
    <dbReference type="NCBI Taxonomy" id="1507448"/>
    <lineage>
        <taxon>Bacteria</taxon>
        <taxon>Pseudomonadati</taxon>
        <taxon>Pseudomonadota</taxon>
        <taxon>Alphaproteobacteria</taxon>
        <taxon>Sphingomonadales</taxon>
        <taxon>Sphingomonadaceae</taxon>
        <taxon>Novosphingobium</taxon>
    </lineage>
</organism>
<dbReference type="Proteomes" id="UP000551327">
    <property type="component" value="Unassembled WGS sequence"/>
</dbReference>
<reference evidence="2 3" key="1">
    <citation type="submission" date="2020-08" db="EMBL/GenBank/DDBJ databases">
        <title>The genome sequence of type strain Novosphingobium piscinae KCTC 42194.</title>
        <authorList>
            <person name="Liu Y."/>
        </authorList>
    </citation>
    <scope>NUCLEOTIDE SEQUENCE [LARGE SCALE GENOMIC DNA]</scope>
    <source>
        <strain evidence="2 3">KCTC 42194</strain>
    </source>
</reference>
<protein>
    <recommendedName>
        <fullName evidence="4">Flagellar FliJ protein</fullName>
    </recommendedName>
</protein>
<gene>
    <name evidence="2" type="ORF">H7F53_15145</name>
</gene>
<evidence type="ECO:0000313" key="2">
    <source>
        <dbReference type="EMBL" id="MBC2670486.1"/>
    </source>
</evidence>
<evidence type="ECO:0000313" key="3">
    <source>
        <dbReference type="Proteomes" id="UP000551327"/>
    </source>
</evidence>
<dbReference type="RefSeq" id="WP_185680345.1">
    <property type="nucleotide sequence ID" value="NZ_JACLAX010000020.1"/>
</dbReference>
<sequence>MPADRKRLARLQRLEKVRAIAKQTAAAEAAQAEGTLAQLLALADRTGQLESDYAARRDMTDGQALRLMTSFREGLAGVARSTVADAERARGIADTKLLKLSEAERRRQAVEDRARAEAKALASQGEQAPLTARKQLGTELE</sequence>
<dbReference type="AlphaFoldDB" id="A0A7X1G0U2"/>
<evidence type="ECO:0008006" key="4">
    <source>
        <dbReference type="Google" id="ProtNLM"/>
    </source>
</evidence>
<comment type="caution">
    <text evidence="2">The sequence shown here is derived from an EMBL/GenBank/DDBJ whole genome shotgun (WGS) entry which is preliminary data.</text>
</comment>
<name>A0A7X1G0U2_9SPHN</name>
<dbReference type="EMBL" id="JACLAX010000020">
    <property type="protein sequence ID" value="MBC2670486.1"/>
    <property type="molecule type" value="Genomic_DNA"/>
</dbReference>